<proteinExistence type="predicted"/>
<dbReference type="InterPro" id="IPR052636">
    <property type="entry name" value="UDP-D-xylose:L-fucose_XylT"/>
</dbReference>
<dbReference type="PANTHER" id="PTHR47032:SF1">
    <property type="entry name" value="UDP-D-XYLOSE:L-FUCOSE ALPHA-1,3-D-XYLOSYLTRANSFERASE-RELATED"/>
    <property type="match status" value="1"/>
</dbReference>
<reference evidence="4" key="1">
    <citation type="journal article" date="2021" name="Sci. Rep.">
        <title>Diploid genomic architecture of Nitzschia inconspicua, an elite biomass production diatom.</title>
        <authorList>
            <person name="Oliver A."/>
            <person name="Podell S."/>
            <person name="Pinowska A."/>
            <person name="Traller J.C."/>
            <person name="Smith S.R."/>
            <person name="McClure R."/>
            <person name="Beliaev A."/>
            <person name="Bohutskyi P."/>
            <person name="Hill E.A."/>
            <person name="Rabines A."/>
            <person name="Zheng H."/>
            <person name="Allen L.Z."/>
            <person name="Kuo A."/>
            <person name="Grigoriev I.V."/>
            <person name="Allen A.E."/>
            <person name="Hazlebeck D."/>
            <person name="Allen E.E."/>
        </authorList>
    </citation>
    <scope>NUCLEOTIDE SEQUENCE</scope>
    <source>
        <strain evidence="4">Hildebrandi</strain>
    </source>
</reference>
<feature type="domain" description="Nucleotide-diphospho-sugar transferase" evidence="3">
    <location>
        <begin position="390"/>
        <end position="606"/>
    </location>
</feature>
<keyword evidence="5" id="KW-1185">Reference proteome</keyword>
<dbReference type="GO" id="GO:0005794">
    <property type="term" value="C:Golgi apparatus"/>
    <property type="evidence" value="ECO:0007669"/>
    <property type="project" value="TreeGrafter"/>
</dbReference>
<dbReference type="EMBL" id="JAGRRH010000005">
    <property type="protein sequence ID" value="KAG7370402.1"/>
    <property type="molecule type" value="Genomic_DNA"/>
</dbReference>
<gene>
    <name evidence="4" type="ORF">IV203_028148</name>
</gene>
<dbReference type="PANTHER" id="PTHR47032">
    <property type="entry name" value="UDP-D-XYLOSE:L-FUCOSE ALPHA-1,3-D-XYLOSYLTRANSFERASE-RELATED"/>
    <property type="match status" value="1"/>
</dbReference>
<evidence type="ECO:0000256" key="1">
    <source>
        <dbReference type="SAM" id="Coils"/>
    </source>
</evidence>
<reference evidence="4" key="2">
    <citation type="submission" date="2021-04" db="EMBL/GenBank/DDBJ databases">
        <authorList>
            <person name="Podell S."/>
        </authorList>
    </citation>
    <scope>NUCLEOTIDE SEQUENCE</scope>
    <source>
        <strain evidence="4">Hildebrandi</strain>
    </source>
</reference>
<accession>A0A9K3LYB9</accession>
<name>A0A9K3LYB9_9STRA</name>
<dbReference type="Pfam" id="PF03407">
    <property type="entry name" value="Nucleotid_trans"/>
    <property type="match status" value="1"/>
</dbReference>
<organism evidence="4 5">
    <name type="scientific">Nitzschia inconspicua</name>
    <dbReference type="NCBI Taxonomy" id="303405"/>
    <lineage>
        <taxon>Eukaryota</taxon>
        <taxon>Sar</taxon>
        <taxon>Stramenopiles</taxon>
        <taxon>Ochrophyta</taxon>
        <taxon>Bacillariophyta</taxon>
        <taxon>Bacillariophyceae</taxon>
        <taxon>Bacillariophycidae</taxon>
        <taxon>Bacillariales</taxon>
        <taxon>Bacillariaceae</taxon>
        <taxon>Nitzschia</taxon>
    </lineage>
</organism>
<evidence type="ECO:0000256" key="2">
    <source>
        <dbReference type="SAM" id="MobiDB-lite"/>
    </source>
</evidence>
<feature type="region of interest" description="Disordered" evidence="2">
    <location>
        <begin position="1"/>
        <end position="25"/>
    </location>
</feature>
<evidence type="ECO:0000313" key="5">
    <source>
        <dbReference type="Proteomes" id="UP000693970"/>
    </source>
</evidence>
<evidence type="ECO:0000259" key="3">
    <source>
        <dbReference type="Pfam" id="PF03407"/>
    </source>
</evidence>
<evidence type="ECO:0000313" key="4">
    <source>
        <dbReference type="EMBL" id="KAG7370402.1"/>
    </source>
</evidence>
<keyword evidence="1" id="KW-0175">Coiled coil</keyword>
<dbReference type="Proteomes" id="UP000693970">
    <property type="component" value="Unassembled WGS sequence"/>
</dbReference>
<keyword evidence="4" id="KW-0808">Transferase</keyword>
<protein>
    <submittedName>
        <fullName evidence="4">Nucleotide-diphospho-sugar transferase</fullName>
    </submittedName>
</protein>
<dbReference type="OrthoDB" id="540503at2759"/>
<feature type="coiled-coil region" evidence="1">
    <location>
        <begin position="84"/>
        <end position="145"/>
    </location>
</feature>
<dbReference type="AlphaFoldDB" id="A0A9K3LYB9"/>
<sequence length="663" mass="76357">MFSKSHASPPPSGNNSIGRISLQKRPRSSLERSSITLVGALAYVFGVITGVLSRQSMTASLSVQWDSPVAQFCPPPSPMKWKKINVTMEENRRIEEEQDQKLKERQGLEKQVQCIHQLQNQTVALEKQLEELREQIQNLQKASIIPTSNQKGNDLPLFPETVNQLVVDYATVPRNDFNELMDIGVPYDETTPGGGEDVLLLYTTPGAVPAVHSKINRSGLNATTAMENCNVVKVILQDRHDRRRMGVKQCIAIVPNWDSFYVHNFQRLPKQESQMNLPGEYLKAPGHVVDAKFPLRYTSRNHEDNGNYFEKVPRVEWFTRPFYRVLSGYLQNFDRVLEEVRTFIQNNVTIQSNVTTTNKKQTLVVMTVNKGQSLLFHNFVCHSRKLGLDLSHIIMFATDKVALELCRDLGIPAFYDESIYGEFPEESAREYGDYTFGKMMLAKVICVHLVLYSNYNVLFEDVDVLWFKNPLEILESPELEEWDMIFQDDGSRQTRFRPYSPNSGFYFVRNNEITRFFFSTFLRMGDVIDSDHSHQSALTSLINEFASWKGLRVKVYPHGPNNPFPGGVEFHRPASWDLFRRMFQDNNTYPYIFHMSWTLNMDDKIKHYQQLGMWYLPNTTESCSGLDCCLEEPNFVCHYGDKPSMFPCPDAPVPVGYTGERFW</sequence>
<dbReference type="InterPro" id="IPR005069">
    <property type="entry name" value="Nucl-diP-sugar_transferase"/>
</dbReference>
<comment type="caution">
    <text evidence="4">The sequence shown here is derived from an EMBL/GenBank/DDBJ whole genome shotgun (WGS) entry which is preliminary data.</text>
</comment>
<dbReference type="GO" id="GO:0016757">
    <property type="term" value="F:glycosyltransferase activity"/>
    <property type="evidence" value="ECO:0007669"/>
    <property type="project" value="TreeGrafter"/>
</dbReference>